<dbReference type="EMBL" id="FTOE01000003">
    <property type="protein sequence ID" value="SIS70178.1"/>
    <property type="molecule type" value="Genomic_DNA"/>
</dbReference>
<dbReference type="Pfam" id="PF07510">
    <property type="entry name" value="GmrSD_C"/>
    <property type="match status" value="1"/>
</dbReference>
<evidence type="ECO:0000256" key="1">
    <source>
        <dbReference type="SAM" id="MobiDB-lite"/>
    </source>
</evidence>
<name>A0A1N7L8L3_9GAMM</name>
<feature type="domain" description="GmrSD restriction endonucleases C-terminal" evidence="3">
    <location>
        <begin position="134"/>
        <end position="215"/>
    </location>
</feature>
<keyword evidence="5" id="KW-1185">Reference proteome</keyword>
<feature type="compositionally biased region" description="Polar residues" evidence="1">
    <location>
        <begin position="65"/>
        <end position="77"/>
    </location>
</feature>
<sequence>MKRALTALLAMIIASPLYATVKQSSSGICHSPESPYYERTKSYKPFSTLEACLHSGGRLSKKAETTTPKQHTGNTRSYSRDQFGHGWADNDRDCQDSRQEALIAQSTGQLRFKTGRGCRVMAGRWISPFTSLVIHDPGKIDIDHVVPLKWAWDHGANSWPQPQREKFANDGVNLISVEASLNRQKGAKALDQWLPPTNQCQYVVRFLRIQKSYGLKLSSSETARFKAVRQKACV</sequence>
<dbReference type="STRING" id="619304.SAMN05421760_103317"/>
<organism evidence="4 5">
    <name type="scientific">Neptunomonas antarctica</name>
    <dbReference type="NCBI Taxonomy" id="619304"/>
    <lineage>
        <taxon>Bacteria</taxon>
        <taxon>Pseudomonadati</taxon>
        <taxon>Pseudomonadota</taxon>
        <taxon>Gammaproteobacteria</taxon>
        <taxon>Oceanospirillales</taxon>
        <taxon>Oceanospirillaceae</taxon>
        <taxon>Neptunomonas</taxon>
    </lineage>
</organism>
<dbReference type="PANTHER" id="PTHR24094:SF15">
    <property type="entry name" value="AMP-DEPENDENT SYNTHETASE_LIGASE DOMAIN-CONTAINING PROTEIN-RELATED"/>
    <property type="match status" value="1"/>
</dbReference>
<evidence type="ECO:0000259" key="3">
    <source>
        <dbReference type="Pfam" id="PF07510"/>
    </source>
</evidence>
<dbReference type="InterPro" id="IPR011089">
    <property type="entry name" value="GmrSD_C"/>
</dbReference>
<feature type="signal peptide" evidence="2">
    <location>
        <begin position="1"/>
        <end position="19"/>
    </location>
</feature>
<proteinExistence type="predicted"/>
<feature type="region of interest" description="Disordered" evidence="1">
    <location>
        <begin position="59"/>
        <end position="82"/>
    </location>
</feature>
<evidence type="ECO:0000313" key="4">
    <source>
        <dbReference type="EMBL" id="SIS70178.1"/>
    </source>
</evidence>
<feature type="chain" id="PRO_5012884973" description="GmrSD restriction endonucleases C-terminal domain-containing protein" evidence="2">
    <location>
        <begin position="20"/>
        <end position="234"/>
    </location>
</feature>
<dbReference type="PANTHER" id="PTHR24094">
    <property type="entry name" value="SECRETED PROTEIN"/>
    <property type="match status" value="1"/>
</dbReference>
<reference evidence="5" key="1">
    <citation type="submission" date="2017-01" db="EMBL/GenBank/DDBJ databases">
        <authorList>
            <person name="Varghese N."/>
            <person name="Submissions S."/>
        </authorList>
    </citation>
    <scope>NUCLEOTIDE SEQUENCE [LARGE SCALE GENOMIC DNA]</scope>
    <source>
        <strain evidence="5">DSM 22306</strain>
    </source>
</reference>
<dbReference type="AlphaFoldDB" id="A0A1N7L8L3"/>
<evidence type="ECO:0000313" key="5">
    <source>
        <dbReference type="Proteomes" id="UP000185999"/>
    </source>
</evidence>
<dbReference type="RefSeq" id="WP_202904949.1">
    <property type="nucleotide sequence ID" value="NZ_FTOE01000003.1"/>
</dbReference>
<evidence type="ECO:0000256" key="2">
    <source>
        <dbReference type="SAM" id="SignalP"/>
    </source>
</evidence>
<keyword evidence="2" id="KW-0732">Signal</keyword>
<accession>A0A1N7L8L3</accession>
<protein>
    <recommendedName>
        <fullName evidence="3">GmrSD restriction endonucleases C-terminal domain-containing protein</fullName>
    </recommendedName>
</protein>
<dbReference type="Proteomes" id="UP000185999">
    <property type="component" value="Unassembled WGS sequence"/>
</dbReference>
<gene>
    <name evidence="4" type="ORF">SAMN05421760_103317</name>
</gene>